<dbReference type="EMBL" id="AP018694">
    <property type="protein sequence ID" value="BBE20705.1"/>
    <property type="molecule type" value="Genomic_DNA"/>
</dbReference>
<gene>
    <name evidence="1" type="ORF">AQPE_4899</name>
</gene>
<sequence length="974" mass="114233">MMKESVRISGEKIENISLNFTDLREKGLEYIQKFSGDFWTDYNLHDPGVTILDQLCYALTDLGYRTSLPIKDLLTQEEGKAIDALKNAFFAPSAILSSHPISIKDTRKLILDQFEEIQNVWISKKESIGFEEQVNGLYSVEILPKLNFHKSLTKDTESRRTYENHVADFLKQNRNIGETYEKICLLNPQPIHIHLGIYLTDQVDVEKTIANIFLKLFEFIYSPVLYSSFNEMVEAGYSITEIFWGPRLQNGFIKSNNLNDRVKEIDVEELQRFISKVNGVSKCNVEQIKSGSRTYTKSITVEAGHFFNLLNDEEAKMPDDRLEAIYSNLKIFVNNKILPSFNKQKVNTLFFELWSKKYRKYPMSGSKNENFDKALTGIYRNPTDYYSIQHHFPLIYGIGKEGLSRHEPEDRKAKALQLKAYLMLFEQHLANHLAQLGNLNELFNIDFEHGERKTYFSQSLNSVPEIENLIRIDSPNMNTYLEQERTFFDRKNRIFNHLLARFGEDLNDTPWKVALRLNLLKDENKFNRELLLQKSKFLQKLTELSYNRIKGESLKQMELPNTKTRIVRNASGIEQLITAKTGISEQGDRSLISKFLISKSQHRDFDEKKQRSRQRFAEKFRELTSDEINKNDRQTDKSDLPEASFGKIGIKALFKETLDYRNYRISHDHSTSQKTQVIFQKEPDLWVCLFECDTEAIAIQNIFEIVNYFIKQNQQSEGFYLVDHILLLDLLHDSEYGFCFQDEFETPIFRTLEDESWSKSEVDRTKNLIDFFAQVNVQTDYSPTSDKWEIKSKDGRILASSDPLSRNPNPELHDPKDHLLQAKRISRFFDWSIARDGQLILKEVEKIRLMGSHAILKDKHFGQRRLVFQRKLSNGYIVNEDFFDLKISVILPDWPARFQDERFQDYLIDLIQERLPAHIGNEIHWVDALWLNRFERKYKTWQEQKSKLKNSETPSSDLKIAALKVYKLITELKK</sequence>
<dbReference type="RefSeq" id="WP_318348811.1">
    <property type="nucleotide sequence ID" value="NZ_AP018694.1"/>
</dbReference>
<dbReference type="KEGG" id="anf:AQPE_4899"/>
<organism evidence="1 2">
    <name type="scientific">Aquipluma nitroreducens</name>
    <dbReference type="NCBI Taxonomy" id="2010828"/>
    <lineage>
        <taxon>Bacteria</taxon>
        <taxon>Pseudomonadati</taxon>
        <taxon>Bacteroidota</taxon>
        <taxon>Bacteroidia</taxon>
        <taxon>Marinilabiliales</taxon>
        <taxon>Prolixibacteraceae</taxon>
        <taxon>Aquipluma</taxon>
    </lineage>
</organism>
<protein>
    <submittedName>
        <fullName evidence="1">Uncharacterized protein</fullName>
    </submittedName>
</protein>
<dbReference type="AlphaFoldDB" id="A0A5K7SGV2"/>
<accession>A0A5K7SGV2</accession>
<evidence type="ECO:0000313" key="1">
    <source>
        <dbReference type="EMBL" id="BBE20705.1"/>
    </source>
</evidence>
<reference evidence="1" key="1">
    <citation type="journal article" date="2020" name="Int. J. Syst. Evol. Microbiol.">
        <title>Aquipluma nitroreducens gen. nov. sp. nov., a novel facultatively anaerobic bacterium isolated from a freshwater lake.</title>
        <authorList>
            <person name="Watanabe M."/>
            <person name="Kojima H."/>
            <person name="Fukui M."/>
        </authorList>
    </citation>
    <scope>NUCLEOTIDE SEQUENCE</scope>
    <source>
        <strain evidence="1">MeG22</strain>
    </source>
</reference>
<keyword evidence="2" id="KW-1185">Reference proteome</keyword>
<evidence type="ECO:0000313" key="2">
    <source>
        <dbReference type="Proteomes" id="UP001193389"/>
    </source>
</evidence>
<proteinExistence type="predicted"/>
<name>A0A5K7SGV2_9BACT</name>
<dbReference type="Proteomes" id="UP001193389">
    <property type="component" value="Chromosome"/>
</dbReference>